<comment type="caution">
    <text evidence="2">The sequence shown here is derived from an EMBL/GenBank/DDBJ whole genome shotgun (WGS) entry which is preliminary data.</text>
</comment>
<dbReference type="Proteomes" id="UP001152747">
    <property type="component" value="Unassembled WGS sequence"/>
</dbReference>
<dbReference type="Pfam" id="PF00646">
    <property type="entry name" value="F-box"/>
    <property type="match status" value="1"/>
</dbReference>
<feature type="domain" description="F-box" evidence="1">
    <location>
        <begin position="42"/>
        <end position="78"/>
    </location>
</feature>
<reference evidence="2" key="1">
    <citation type="submission" date="2022-11" db="EMBL/GenBank/DDBJ databases">
        <authorList>
            <person name="Kikuchi T."/>
        </authorList>
    </citation>
    <scope>NUCLEOTIDE SEQUENCE</scope>
    <source>
        <strain evidence="2">PS1010</strain>
    </source>
</reference>
<name>A0A9P1J2F1_9PELO</name>
<gene>
    <name evidence="2" type="ORF">CAMP_LOCUS18089</name>
</gene>
<evidence type="ECO:0000259" key="1">
    <source>
        <dbReference type="Pfam" id="PF00646"/>
    </source>
</evidence>
<organism evidence="2 3">
    <name type="scientific">Caenorhabditis angaria</name>
    <dbReference type="NCBI Taxonomy" id="860376"/>
    <lineage>
        <taxon>Eukaryota</taxon>
        <taxon>Metazoa</taxon>
        <taxon>Ecdysozoa</taxon>
        <taxon>Nematoda</taxon>
        <taxon>Chromadorea</taxon>
        <taxon>Rhabditida</taxon>
        <taxon>Rhabditina</taxon>
        <taxon>Rhabditomorpha</taxon>
        <taxon>Rhabditoidea</taxon>
        <taxon>Rhabditidae</taxon>
        <taxon>Peloderinae</taxon>
        <taxon>Caenorhabditis</taxon>
    </lineage>
</organism>
<protein>
    <recommendedName>
        <fullName evidence="1">F-box domain-containing protein</fullName>
    </recommendedName>
</protein>
<dbReference type="EMBL" id="CANHGI010000006">
    <property type="protein sequence ID" value="CAI5455452.1"/>
    <property type="molecule type" value="Genomic_DNA"/>
</dbReference>
<dbReference type="InterPro" id="IPR001810">
    <property type="entry name" value="F-box_dom"/>
</dbReference>
<evidence type="ECO:0000313" key="2">
    <source>
        <dbReference type="EMBL" id="CAI5455452.1"/>
    </source>
</evidence>
<sequence length="364" mass="42959">MAVTRKRKAQVEKYWKLLYVASRFLGKIRRRIFCRMENFDYFPNEIIQMIVDRMTMKARCRFATSSRMCRSFVKSCQNHMYGISFDCRSRGRIEISVGHSYQQSSLNNFSVDYSITFFTQNQKKIMKGSRRTMQPEKILETDCEIVIDAIHLFEKIVNENRLSIRYLQVQGAYLINREFALGKLKKLEKIFMDTLNPNFVNALYYPLKEVQCYRYPISHATPCIENLSRVQNMLLAPLITFNYEELKLLSATEFEVSIGNMSAQDMFNFIKYQLENHDENIRSMTFINDENNKKQFNNDLLELLNVQVFTEMPRQVKVYKSNLKGKFARIGILPDSIYYSYPFDGNHVKYKLEEVGIGHVISII</sequence>
<dbReference type="AlphaFoldDB" id="A0A9P1J2F1"/>
<keyword evidence="3" id="KW-1185">Reference proteome</keyword>
<proteinExistence type="predicted"/>
<evidence type="ECO:0000313" key="3">
    <source>
        <dbReference type="Proteomes" id="UP001152747"/>
    </source>
</evidence>
<accession>A0A9P1J2F1</accession>